<evidence type="ECO:0000313" key="1">
    <source>
        <dbReference type="EMBL" id="JAD48870.1"/>
    </source>
</evidence>
<dbReference type="EMBL" id="GBRH01249025">
    <property type="protein sequence ID" value="JAD48870.1"/>
    <property type="molecule type" value="Transcribed_RNA"/>
</dbReference>
<name>A0A0A9AIU0_ARUDO</name>
<dbReference type="AlphaFoldDB" id="A0A0A9AIU0"/>
<proteinExistence type="predicted"/>
<reference evidence="1" key="1">
    <citation type="submission" date="2014-09" db="EMBL/GenBank/DDBJ databases">
        <authorList>
            <person name="Magalhaes I.L.F."/>
            <person name="Oliveira U."/>
            <person name="Santos F.R."/>
            <person name="Vidigal T.H.D.A."/>
            <person name="Brescovit A.D."/>
            <person name="Santos A.J."/>
        </authorList>
    </citation>
    <scope>NUCLEOTIDE SEQUENCE</scope>
    <source>
        <tissue evidence="1">Shoot tissue taken approximately 20 cm above the soil surface</tissue>
    </source>
</reference>
<reference evidence="1" key="2">
    <citation type="journal article" date="2015" name="Data Brief">
        <title>Shoot transcriptome of the giant reed, Arundo donax.</title>
        <authorList>
            <person name="Barrero R.A."/>
            <person name="Guerrero F.D."/>
            <person name="Moolhuijzen P."/>
            <person name="Goolsby J.A."/>
            <person name="Tidwell J."/>
            <person name="Bellgard S.E."/>
            <person name="Bellgard M.I."/>
        </authorList>
    </citation>
    <scope>NUCLEOTIDE SEQUENCE</scope>
    <source>
        <tissue evidence="1">Shoot tissue taken approximately 20 cm above the soil surface</tissue>
    </source>
</reference>
<sequence>MYLFLFLQRKFQQKIIQGNKGMYVMFGRGS</sequence>
<protein>
    <submittedName>
        <fullName evidence="1">Uncharacterized protein</fullName>
    </submittedName>
</protein>
<organism evidence="1">
    <name type="scientific">Arundo donax</name>
    <name type="common">Giant reed</name>
    <name type="synonym">Donax arundinaceus</name>
    <dbReference type="NCBI Taxonomy" id="35708"/>
    <lineage>
        <taxon>Eukaryota</taxon>
        <taxon>Viridiplantae</taxon>
        <taxon>Streptophyta</taxon>
        <taxon>Embryophyta</taxon>
        <taxon>Tracheophyta</taxon>
        <taxon>Spermatophyta</taxon>
        <taxon>Magnoliopsida</taxon>
        <taxon>Liliopsida</taxon>
        <taxon>Poales</taxon>
        <taxon>Poaceae</taxon>
        <taxon>PACMAD clade</taxon>
        <taxon>Arundinoideae</taxon>
        <taxon>Arundineae</taxon>
        <taxon>Arundo</taxon>
    </lineage>
</organism>
<accession>A0A0A9AIU0</accession>